<evidence type="ECO:0000259" key="1">
    <source>
        <dbReference type="Pfam" id="PF01585"/>
    </source>
</evidence>
<reference evidence="3" key="1">
    <citation type="journal article" date="2011" name="Nature">
        <title>Genome sequence and analysis of the tuber crop potato.</title>
        <authorList>
            <consortium name="The Potato Genome Sequencing Consortium"/>
        </authorList>
    </citation>
    <scope>NUCLEOTIDE SEQUENCE [LARGE SCALE GENOMIC DNA]</scope>
    <source>
        <strain evidence="3">cv. DM1-3 516 R44</strain>
    </source>
</reference>
<proteinExistence type="predicted"/>
<reference evidence="2" key="2">
    <citation type="submission" date="2015-06" db="UniProtKB">
        <authorList>
            <consortium name="EnsemblPlants"/>
        </authorList>
    </citation>
    <scope>IDENTIFICATION</scope>
    <source>
        <strain evidence="2">DM1-3 516 R44</strain>
    </source>
</reference>
<dbReference type="EnsemblPlants" id="PGSC0003DMT400096871">
    <property type="protein sequence ID" value="PGSC0003DMT400096871"/>
    <property type="gene ID" value="PGSC0003DMG400046442"/>
</dbReference>
<dbReference type="Gramene" id="PGSC0003DMT400096871">
    <property type="protein sequence ID" value="PGSC0003DMT400096871"/>
    <property type="gene ID" value="PGSC0003DMG400046442"/>
</dbReference>
<dbReference type="GO" id="GO:0003676">
    <property type="term" value="F:nucleic acid binding"/>
    <property type="evidence" value="ECO:0007669"/>
    <property type="project" value="InterPro"/>
</dbReference>
<dbReference type="Pfam" id="PF01585">
    <property type="entry name" value="G-patch"/>
    <property type="match status" value="1"/>
</dbReference>
<dbReference type="PaxDb" id="4113-PGSC0003DMT400096871"/>
<evidence type="ECO:0000313" key="2">
    <source>
        <dbReference type="EnsemblPlants" id="PGSC0003DMT400096871"/>
    </source>
</evidence>
<dbReference type="HOGENOM" id="CLU_2030830_0_0_1"/>
<accession>M1DZF0</accession>
<dbReference type="AlphaFoldDB" id="M1DZF0"/>
<organism evidence="2 3">
    <name type="scientific">Solanum tuberosum</name>
    <name type="common">Potato</name>
    <dbReference type="NCBI Taxonomy" id="4113"/>
    <lineage>
        <taxon>Eukaryota</taxon>
        <taxon>Viridiplantae</taxon>
        <taxon>Streptophyta</taxon>
        <taxon>Embryophyta</taxon>
        <taxon>Tracheophyta</taxon>
        <taxon>Spermatophyta</taxon>
        <taxon>Magnoliopsida</taxon>
        <taxon>eudicotyledons</taxon>
        <taxon>Gunneridae</taxon>
        <taxon>Pentapetalae</taxon>
        <taxon>asterids</taxon>
        <taxon>lamiids</taxon>
        <taxon>Solanales</taxon>
        <taxon>Solanaceae</taxon>
        <taxon>Solanoideae</taxon>
        <taxon>Solaneae</taxon>
        <taxon>Solanum</taxon>
    </lineage>
</organism>
<dbReference type="InterPro" id="IPR000467">
    <property type="entry name" value="G_patch_dom"/>
</dbReference>
<keyword evidence="3" id="KW-1185">Reference proteome</keyword>
<dbReference type="InParanoid" id="M1DZF0"/>
<evidence type="ECO:0000313" key="3">
    <source>
        <dbReference type="Proteomes" id="UP000011115"/>
    </source>
</evidence>
<dbReference type="Proteomes" id="UP000011115">
    <property type="component" value="Unassembled WGS sequence"/>
</dbReference>
<feature type="domain" description="G-patch" evidence="1">
    <location>
        <begin position="5"/>
        <end position="31"/>
    </location>
</feature>
<protein>
    <recommendedName>
        <fullName evidence="1">G-patch domain-containing protein</fullName>
    </recommendedName>
</protein>
<sequence length="113" mass="12558">MIATFMLQNGFELGFGLGKHFQGIVEPIQVPARGTKFCLGYVPIDADEVELMNIDADEVELMNKSADRMLARPMPHLYQSFSMQEHTIDNGLGEGISGMFEEVDAVMEDEAET</sequence>
<name>M1DZF0_SOLTU</name>